<dbReference type="Proteomes" id="UP000233220">
    <property type="component" value="Unplaced"/>
</dbReference>
<evidence type="ECO:0000256" key="7">
    <source>
        <dbReference type="ARBA" id="ARBA00022801"/>
    </source>
</evidence>
<dbReference type="SMART" id="SM00228">
    <property type="entry name" value="PDZ"/>
    <property type="match status" value="1"/>
</dbReference>
<dbReference type="PROSITE" id="PS00660">
    <property type="entry name" value="FERM_1"/>
    <property type="match status" value="1"/>
</dbReference>
<evidence type="ECO:0000313" key="19">
    <source>
        <dbReference type="Ensembl" id="ENSSBOP00000040437.1"/>
    </source>
</evidence>
<keyword evidence="10 11" id="KW-0206">Cytoskeleton</keyword>
<dbReference type="InterPro" id="IPR041783">
    <property type="entry name" value="PTPN3/4_FERM_C"/>
</dbReference>
<dbReference type="CDD" id="cd06706">
    <property type="entry name" value="PDZ_PTPN3-4-like"/>
    <property type="match status" value="1"/>
</dbReference>
<dbReference type="FunFam" id="3.10.20.90:FF:000104">
    <property type="entry name" value="Tyrosine-protein phosphatase non-receptor type"/>
    <property type="match status" value="1"/>
</dbReference>
<dbReference type="SUPFAM" id="SSF50156">
    <property type="entry name" value="PDZ domain-like"/>
    <property type="match status" value="1"/>
</dbReference>
<dbReference type="InterPro" id="IPR012151">
    <property type="entry name" value="Tyr_Pase_non-rcpt_typ-3/4"/>
</dbReference>
<dbReference type="PIRSF" id="PIRSF000927">
    <property type="entry name" value="Tyr-Ptase_nr3"/>
    <property type="match status" value="1"/>
</dbReference>
<evidence type="ECO:0000256" key="3">
    <source>
        <dbReference type="ARBA" id="ARBA00009649"/>
    </source>
</evidence>
<evidence type="ECO:0000313" key="20">
    <source>
        <dbReference type="Proteomes" id="UP000233220"/>
    </source>
</evidence>
<dbReference type="AlphaFoldDB" id="A0A2K6V8E6"/>
<dbReference type="Gene3D" id="2.30.29.30">
    <property type="entry name" value="Pleckstrin-homology domain (PH domain)/Phosphotyrosine-binding domain (PTB)"/>
    <property type="match status" value="1"/>
</dbReference>
<comment type="catalytic activity">
    <reaction evidence="11">
        <text>O-phospho-L-tyrosyl-[protein] + H2O = L-tyrosyl-[protein] + phosphate</text>
        <dbReference type="Rhea" id="RHEA:10684"/>
        <dbReference type="Rhea" id="RHEA-COMP:10136"/>
        <dbReference type="Rhea" id="RHEA-COMP:20101"/>
        <dbReference type="ChEBI" id="CHEBI:15377"/>
        <dbReference type="ChEBI" id="CHEBI:43474"/>
        <dbReference type="ChEBI" id="CHEBI:46858"/>
        <dbReference type="ChEBI" id="CHEBI:61978"/>
        <dbReference type="EC" id="3.1.3.48"/>
    </reaction>
</comment>
<feature type="domain" description="PDZ" evidence="18">
    <location>
        <begin position="465"/>
        <end position="537"/>
    </location>
</feature>
<dbReference type="InterPro" id="IPR035963">
    <property type="entry name" value="FERM_2"/>
</dbReference>
<keyword evidence="8 11" id="KW-0904">Protein phosphatase</keyword>
<dbReference type="SUPFAM" id="SSF47031">
    <property type="entry name" value="Second domain of FERM"/>
    <property type="match status" value="1"/>
</dbReference>
<reference evidence="19" key="1">
    <citation type="submission" date="2025-08" db="UniProtKB">
        <authorList>
            <consortium name="Ensembl"/>
        </authorList>
    </citation>
    <scope>IDENTIFICATION</scope>
</reference>
<dbReference type="PROSITE" id="PS50055">
    <property type="entry name" value="TYR_PHOSPHATASE_PTP"/>
    <property type="match status" value="1"/>
</dbReference>
<dbReference type="InterPro" id="IPR036034">
    <property type="entry name" value="PDZ_sf"/>
</dbReference>
<protein>
    <recommendedName>
        <fullName evidence="11">Tyrosine-protein phosphatase non-receptor type</fullName>
        <ecNumber evidence="11">3.1.3.48</ecNumber>
    </recommendedName>
</protein>
<dbReference type="GO" id="GO:0008092">
    <property type="term" value="F:cytoskeletal protein binding"/>
    <property type="evidence" value="ECO:0007669"/>
    <property type="project" value="InterPro"/>
</dbReference>
<feature type="region of interest" description="Disordered" evidence="14">
    <location>
        <begin position="329"/>
        <end position="356"/>
    </location>
</feature>
<keyword evidence="5 11" id="KW-0963">Cytoplasm</keyword>
<feature type="compositionally biased region" description="Low complexity" evidence="14">
    <location>
        <begin position="409"/>
        <end position="425"/>
    </location>
</feature>
<feature type="domain" description="Tyrosine specific protein phosphatases" evidence="16">
    <location>
        <begin position="774"/>
        <end position="847"/>
    </location>
</feature>
<dbReference type="SMART" id="SM00295">
    <property type="entry name" value="B41"/>
    <property type="match status" value="1"/>
</dbReference>
<dbReference type="InterPro" id="IPR000387">
    <property type="entry name" value="Tyr_Pase_dom"/>
</dbReference>
<evidence type="ECO:0000256" key="12">
    <source>
        <dbReference type="PIRSR" id="PIRSR000927-1"/>
    </source>
</evidence>
<dbReference type="FunFam" id="1.20.80.10:FF:000003">
    <property type="entry name" value="Tyrosine-protein phosphatase non-receptor type 4"/>
    <property type="match status" value="1"/>
</dbReference>
<dbReference type="FunFam" id="3.90.190.10:FF:000023">
    <property type="entry name" value="Tyrosine-protein phosphatase non-receptor type"/>
    <property type="match status" value="1"/>
</dbReference>
<dbReference type="PROSITE" id="PS50057">
    <property type="entry name" value="FERM_3"/>
    <property type="match status" value="1"/>
</dbReference>
<evidence type="ECO:0000256" key="8">
    <source>
        <dbReference type="ARBA" id="ARBA00022912"/>
    </source>
</evidence>
<keyword evidence="20" id="KW-1185">Reference proteome</keyword>
<dbReference type="Pfam" id="PF00595">
    <property type="entry name" value="PDZ"/>
    <property type="match status" value="1"/>
</dbReference>
<dbReference type="SMART" id="SM01196">
    <property type="entry name" value="FERM_C"/>
    <property type="match status" value="1"/>
</dbReference>
<dbReference type="GO" id="GO:0009898">
    <property type="term" value="C:cytoplasmic side of plasma membrane"/>
    <property type="evidence" value="ECO:0007669"/>
    <property type="project" value="TreeGrafter"/>
</dbReference>
<dbReference type="PANTHER" id="PTHR45706:SF5">
    <property type="entry name" value="TYROSINE-PROTEIN PHOSPHATASE NON-RECEPTOR TYPE 3"/>
    <property type="match status" value="1"/>
</dbReference>
<feature type="region of interest" description="Disordered" evidence="14">
    <location>
        <begin position="378"/>
        <end position="430"/>
    </location>
</feature>
<accession>A0A2K6V8E6</accession>
<dbReference type="PROSITE" id="PS50056">
    <property type="entry name" value="TYR_PHOSPHATASE_2"/>
    <property type="match status" value="1"/>
</dbReference>
<dbReference type="PRINTS" id="PR00700">
    <property type="entry name" value="PRTYPHPHTASE"/>
</dbReference>
<feature type="binding site" evidence="13">
    <location>
        <position position="841"/>
    </location>
    <ligand>
        <name>substrate</name>
    </ligand>
</feature>
<comment type="subcellular location">
    <subcellularLocation>
        <location evidence="2">Cell membrane</location>
        <topology evidence="2">Peripheral membrane protein</topology>
        <orientation evidence="2">Cytoplasmic side</orientation>
    </subcellularLocation>
    <subcellularLocation>
        <location evidence="1 11">Cytoplasm</location>
        <location evidence="1 11">Cytoskeleton</location>
    </subcellularLocation>
</comment>
<evidence type="ECO:0000256" key="14">
    <source>
        <dbReference type="SAM" id="MobiDB-lite"/>
    </source>
</evidence>
<feature type="domain" description="FERM" evidence="17">
    <location>
        <begin position="29"/>
        <end position="312"/>
    </location>
</feature>
<dbReference type="Ensembl" id="ENSSBOT00000057403.1">
    <property type="protein sequence ID" value="ENSSBOP00000040437.1"/>
    <property type="gene ID" value="ENSSBOG00000036194.1"/>
</dbReference>
<dbReference type="InterPro" id="IPR018979">
    <property type="entry name" value="FERM_N"/>
</dbReference>
<dbReference type="InterPro" id="IPR011993">
    <property type="entry name" value="PH-like_dom_sf"/>
</dbReference>
<dbReference type="PROSITE" id="PS00383">
    <property type="entry name" value="TYR_PHOSPHATASE_1"/>
    <property type="match status" value="1"/>
</dbReference>
<evidence type="ECO:0000256" key="6">
    <source>
        <dbReference type="ARBA" id="ARBA00022553"/>
    </source>
</evidence>
<evidence type="ECO:0000256" key="5">
    <source>
        <dbReference type="ARBA" id="ARBA00022490"/>
    </source>
</evidence>
<evidence type="ECO:0000259" key="15">
    <source>
        <dbReference type="PROSITE" id="PS50055"/>
    </source>
</evidence>
<dbReference type="GeneTree" id="ENSGT00940000157888"/>
<feature type="binding site" evidence="13">
    <location>
        <position position="766"/>
    </location>
    <ligand>
        <name>substrate</name>
    </ligand>
</feature>
<reference evidence="19" key="2">
    <citation type="submission" date="2025-09" db="UniProtKB">
        <authorList>
            <consortium name="Ensembl"/>
        </authorList>
    </citation>
    <scope>IDENTIFICATION</scope>
</reference>
<dbReference type="Pfam" id="PF00102">
    <property type="entry name" value="Y_phosphatase"/>
    <property type="match status" value="1"/>
</dbReference>
<dbReference type="CTD" id="5774"/>
<feature type="binding site" evidence="13">
    <location>
        <begin position="797"/>
        <end position="803"/>
    </location>
    <ligand>
        <name>substrate</name>
    </ligand>
</feature>
<evidence type="ECO:0000259" key="17">
    <source>
        <dbReference type="PROSITE" id="PS50057"/>
    </source>
</evidence>
<dbReference type="GO" id="GO:0005856">
    <property type="term" value="C:cytoskeleton"/>
    <property type="evidence" value="ECO:0007669"/>
    <property type="project" value="UniProtKB-SubCell"/>
</dbReference>
<dbReference type="Gene3D" id="3.90.190.10">
    <property type="entry name" value="Protein tyrosine phosphatase superfamily"/>
    <property type="match status" value="1"/>
</dbReference>
<dbReference type="EC" id="3.1.3.48" evidence="11"/>
<gene>
    <name evidence="19" type="primary">PTPN3</name>
</gene>
<proteinExistence type="inferred from homology"/>
<feature type="compositionally biased region" description="Polar residues" evidence="14">
    <location>
        <begin position="378"/>
        <end position="408"/>
    </location>
</feature>
<evidence type="ECO:0000256" key="9">
    <source>
        <dbReference type="ARBA" id="ARBA00023136"/>
    </source>
</evidence>
<evidence type="ECO:0000256" key="1">
    <source>
        <dbReference type="ARBA" id="ARBA00004245"/>
    </source>
</evidence>
<dbReference type="InterPro" id="IPR014352">
    <property type="entry name" value="FERM/acyl-CoA-bd_prot_sf"/>
</dbReference>
<dbReference type="InterPro" id="IPR019748">
    <property type="entry name" value="FERM_central"/>
</dbReference>
<dbReference type="Gene3D" id="3.10.20.90">
    <property type="entry name" value="Phosphatidylinositol 3-kinase Catalytic Subunit, Chain A, domain 1"/>
    <property type="match status" value="1"/>
</dbReference>
<dbReference type="CDD" id="cd13189">
    <property type="entry name" value="FERM_C_PTPN4_PTPN3_like"/>
    <property type="match status" value="1"/>
</dbReference>
<keyword evidence="6" id="KW-0597">Phosphoprotein</keyword>
<evidence type="ECO:0000259" key="16">
    <source>
        <dbReference type="PROSITE" id="PS50056"/>
    </source>
</evidence>
<evidence type="ECO:0000259" key="18">
    <source>
        <dbReference type="PROSITE" id="PS50106"/>
    </source>
</evidence>
<dbReference type="SMART" id="SM00194">
    <property type="entry name" value="PTPc"/>
    <property type="match status" value="1"/>
</dbReference>
<dbReference type="FunFam" id="2.30.42.10:FF:000045">
    <property type="entry name" value="Tyrosine-protein phosphatase non-receptor type"/>
    <property type="match status" value="1"/>
</dbReference>
<dbReference type="Gene3D" id="1.20.80.10">
    <property type="match status" value="1"/>
</dbReference>
<dbReference type="FunFam" id="2.30.29.30:FF:000002">
    <property type="entry name" value="Band 4.1-like protein 5 isoform 1"/>
    <property type="match status" value="1"/>
</dbReference>
<feature type="active site" description="Phosphocysteine intermediate" evidence="12">
    <location>
        <position position="797"/>
    </location>
</feature>
<keyword evidence="7 11" id="KW-0378">Hydrolase</keyword>
<dbReference type="PRINTS" id="PR00935">
    <property type="entry name" value="BAND41"/>
</dbReference>
<dbReference type="Pfam" id="PF00373">
    <property type="entry name" value="FERM_M"/>
    <property type="match status" value="1"/>
</dbReference>
<dbReference type="SUPFAM" id="SSF50729">
    <property type="entry name" value="PH domain-like"/>
    <property type="match status" value="1"/>
</dbReference>
<evidence type="ECO:0000256" key="4">
    <source>
        <dbReference type="ARBA" id="ARBA00022475"/>
    </source>
</evidence>
<dbReference type="InterPro" id="IPR019747">
    <property type="entry name" value="FERM_CS"/>
</dbReference>
<dbReference type="GO" id="GO:0005737">
    <property type="term" value="C:cytoplasm"/>
    <property type="evidence" value="ECO:0007669"/>
    <property type="project" value="TreeGrafter"/>
</dbReference>
<dbReference type="InterPro" id="IPR001478">
    <property type="entry name" value="PDZ"/>
</dbReference>
<dbReference type="SUPFAM" id="SSF54236">
    <property type="entry name" value="Ubiquitin-like"/>
    <property type="match status" value="1"/>
</dbReference>
<dbReference type="CDD" id="cd14600">
    <property type="entry name" value="PTPc-N3"/>
    <property type="match status" value="1"/>
</dbReference>
<dbReference type="Gene3D" id="2.30.42.10">
    <property type="match status" value="1"/>
</dbReference>
<feature type="domain" description="Tyrosine-protein phosphatase" evidence="15">
    <location>
        <begin position="601"/>
        <end position="856"/>
    </location>
</feature>
<keyword evidence="4" id="KW-1003">Cell membrane</keyword>
<organism evidence="19 20">
    <name type="scientific">Saimiri boliviensis boliviensis</name>
    <name type="common">Bolivian squirrel monkey</name>
    <dbReference type="NCBI Taxonomy" id="39432"/>
    <lineage>
        <taxon>Eukaryota</taxon>
        <taxon>Metazoa</taxon>
        <taxon>Chordata</taxon>
        <taxon>Craniata</taxon>
        <taxon>Vertebrata</taxon>
        <taxon>Euteleostomi</taxon>
        <taxon>Mammalia</taxon>
        <taxon>Eutheria</taxon>
        <taxon>Euarchontoglires</taxon>
        <taxon>Primates</taxon>
        <taxon>Haplorrhini</taxon>
        <taxon>Platyrrhini</taxon>
        <taxon>Cebidae</taxon>
        <taxon>Saimiriinae</taxon>
        <taxon>Saimiri</taxon>
    </lineage>
</organism>
<dbReference type="InterPro" id="IPR018980">
    <property type="entry name" value="FERM_PH-like_C"/>
</dbReference>
<dbReference type="Pfam" id="PF09379">
    <property type="entry name" value="FERM_N"/>
    <property type="match status" value="1"/>
</dbReference>
<evidence type="ECO:0000256" key="10">
    <source>
        <dbReference type="ARBA" id="ARBA00023212"/>
    </source>
</evidence>
<dbReference type="PROSITE" id="PS00661">
    <property type="entry name" value="FERM_2"/>
    <property type="match status" value="1"/>
</dbReference>
<dbReference type="CDD" id="cd14473">
    <property type="entry name" value="FERM_B-lobe"/>
    <property type="match status" value="1"/>
</dbReference>
<dbReference type="PROSITE" id="PS50106">
    <property type="entry name" value="PDZ"/>
    <property type="match status" value="1"/>
</dbReference>
<evidence type="ECO:0000256" key="13">
    <source>
        <dbReference type="PIRSR" id="PIRSR000927-2"/>
    </source>
</evidence>
<dbReference type="InterPro" id="IPR003595">
    <property type="entry name" value="Tyr_Pase_cat"/>
</dbReference>
<dbReference type="SMART" id="SM00404">
    <property type="entry name" value="PTPc_motif"/>
    <property type="match status" value="1"/>
</dbReference>
<dbReference type="PANTHER" id="PTHR45706">
    <property type="entry name" value="TYROSINE-PROTEIN PHOSPHATASE"/>
    <property type="match status" value="1"/>
</dbReference>
<evidence type="ECO:0000256" key="2">
    <source>
        <dbReference type="ARBA" id="ARBA00004413"/>
    </source>
</evidence>
<dbReference type="InterPro" id="IPR019749">
    <property type="entry name" value="Band_41_domain"/>
</dbReference>
<evidence type="ECO:0000256" key="11">
    <source>
        <dbReference type="PIRNR" id="PIRNR000927"/>
    </source>
</evidence>
<feature type="compositionally biased region" description="Basic residues" evidence="14">
    <location>
        <begin position="331"/>
        <end position="348"/>
    </location>
</feature>
<keyword evidence="9" id="KW-0472">Membrane</keyword>
<dbReference type="SUPFAM" id="SSF52799">
    <property type="entry name" value="(Phosphotyrosine protein) phosphatases II"/>
    <property type="match status" value="1"/>
</dbReference>
<dbReference type="InterPro" id="IPR016130">
    <property type="entry name" value="Tyr_Pase_AS"/>
</dbReference>
<name>A0A2K6V8E6_SAIBB</name>
<dbReference type="GO" id="GO:0004725">
    <property type="term" value="F:protein tyrosine phosphatase activity"/>
    <property type="evidence" value="ECO:0007669"/>
    <property type="project" value="UniProtKB-EC"/>
</dbReference>
<comment type="similarity">
    <text evidence="3 11">Belongs to the protein-tyrosine phosphatase family. Non-receptor class subfamily.</text>
</comment>
<comment type="function">
    <text evidence="11">May act at junctions between the membrane and the cytoskeleton.</text>
</comment>
<dbReference type="Pfam" id="PF09380">
    <property type="entry name" value="FERM_C"/>
    <property type="match status" value="1"/>
</dbReference>
<dbReference type="InterPro" id="IPR000299">
    <property type="entry name" value="FERM_domain"/>
</dbReference>
<dbReference type="InterPro" id="IPR029071">
    <property type="entry name" value="Ubiquitin-like_domsf"/>
</dbReference>
<dbReference type="InterPro" id="IPR000242">
    <property type="entry name" value="PTP_cat"/>
</dbReference>
<sequence length="868" mass="99069">MTSRLRALGGRINNIRTSELPKEKTRSEVICSIRFLDGLVQTFKVTKQDTGQVLLDMVYNHLGVTEKEYFGLQHDDDSVDSPRWLESSKPIRKQLKGGFPCTLHFRVRFFIPDPNTLQQEQTRHLYFLQLKMDICEGRLTCPLNSAVVLASYAVQSHFGDYNSSIHRPGYLSDSHFIPDQNDDFLTKVESLHEQHSGLKQSEAESCYINIARTLDFYGVELHGGRDLHNLDLMIGIASAGIAVYRKYICTSFYPWVNILKISFKRKKFFIHQRQKQAESREHIVAFNMLNYRSCKNLWKSCVEHHTFFQAKKLLPQEKNVLSQYWTMGSRNTKKRSPRLRHEIRKPRHSSADNLANEMTYITETEDVFYTYKGSLAPQDSDSEVSQNRSPHQESLSENNPAQSYLTQKSSSSVSPSSNAPGSCSPDGVDQQFLDDFHRVTKGGSTEDASQYYCDKNDNGDGYLVLIRITPDEDGKFGFNLKGGVDQKMPLVVSRINPESPADTCIPKLNEGDQIVLINGRDISEHTHDQVVMFIKASRESHSRELALVIRRRAVRSFADFKSEDELNHLFPEPIFPMCPEGGDTLEGSMAQLKKGLETGTVLIQFEQLYRKKPGLAITFAKLPQNLDKNRYKDVLPYDTTRVLLQGNEDYINASYVNMEIPAANLVNRYVAAQGPLPHTCAQFWQVVWDQKLSLIVMLTTLTERGRTKCHQYWPDPPDVMDHGSFHIQCQSEDCTIAYVSREMLVTNTQTGEEHTVTHLQYVAWPDHGVPDDSSDFLEFVNYVRSLRVDNEPVLVHCSAGIGRTGVLVTMETAMCLTERNLPVYPLDIVRKMRDQRAMMVQTSSQYKFVCEAILRVYEEGLVQMLDPS</sequence>
<dbReference type="InterPro" id="IPR029021">
    <property type="entry name" value="Prot-tyrosine_phosphatase-like"/>
</dbReference>